<dbReference type="PROSITE" id="PS50093">
    <property type="entry name" value="PKD"/>
    <property type="match status" value="3"/>
</dbReference>
<evidence type="ECO:0000313" key="3">
    <source>
        <dbReference type="EMBL" id="MFD1294403.1"/>
    </source>
</evidence>
<feature type="domain" description="PKD" evidence="2">
    <location>
        <begin position="214"/>
        <end position="263"/>
    </location>
</feature>
<dbReference type="Pfam" id="PF00801">
    <property type="entry name" value="PKD"/>
    <property type="match status" value="1"/>
</dbReference>
<dbReference type="Pfam" id="PF18911">
    <property type="entry name" value="PKD_4"/>
    <property type="match status" value="2"/>
</dbReference>
<feature type="domain" description="PKD" evidence="2">
    <location>
        <begin position="34"/>
        <end position="101"/>
    </location>
</feature>
<dbReference type="SMART" id="SM00089">
    <property type="entry name" value="PKD"/>
    <property type="match status" value="3"/>
</dbReference>
<keyword evidence="4" id="KW-1185">Reference proteome</keyword>
<feature type="compositionally biased region" description="Polar residues" evidence="1">
    <location>
        <begin position="296"/>
        <end position="306"/>
    </location>
</feature>
<dbReference type="Gene3D" id="2.60.40.10">
    <property type="entry name" value="Immunoglobulins"/>
    <property type="match status" value="3"/>
</dbReference>
<dbReference type="RefSeq" id="WP_386809590.1">
    <property type="nucleotide sequence ID" value="NZ_JBHTMV010000004.1"/>
</dbReference>
<dbReference type="SUPFAM" id="SSF49299">
    <property type="entry name" value="PKD domain"/>
    <property type="match status" value="3"/>
</dbReference>
<comment type="caution">
    <text evidence="3">The sequence shown here is derived from an EMBL/GenBank/DDBJ whole genome shotgun (WGS) entry which is preliminary data.</text>
</comment>
<dbReference type="InterPro" id="IPR035986">
    <property type="entry name" value="PKD_dom_sf"/>
</dbReference>
<dbReference type="Proteomes" id="UP001597241">
    <property type="component" value="Unassembled WGS sequence"/>
</dbReference>
<dbReference type="InterPro" id="IPR022409">
    <property type="entry name" value="PKD/Chitinase_dom"/>
</dbReference>
<dbReference type="EMBL" id="JBHTMV010000004">
    <property type="protein sequence ID" value="MFD1294403.1"/>
    <property type="molecule type" value="Genomic_DNA"/>
</dbReference>
<protein>
    <submittedName>
        <fullName evidence="3">PKD domain-containing protein</fullName>
    </submittedName>
</protein>
<evidence type="ECO:0000313" key="4">
    <source>
        <dbReference type="Proteomes" id="UP001597241"/>
    </source>
</evidence>
<proteinExistence type="predicted"/>
<gene>
    <name evidence="3" type="ORF">ACFQ5N_11200</name>
</gene>
<evidence type="ECO:0000256" key="1">
    <source>
        <dbReference type="SAM" id="MobiDB-lite"/>
    </source>
</evidence>
<reference evidence="4" key="1">
    <citation type="journal article" date="2019" name="Int. J. Syst. Evol. Microbiol.">
        <title>The Global Catalogue of Microorganisms (GCM) 10K type strain sequencing project: providing services to taxonomists for standard genome sequencing and annotation.</title>
        <authorList>
            <consortium name="The Broad Institute Genomics Platform"/>
            <consortium name="The Broad Institute Genome Sequencing Center for Infectious Disease"/>
            <person name="Wu L."/>
            <person name="Ma J."/>
        </authorList>
    </citation>
    <scope>NUCLEOTIDE SEQUENCE [LARGE SCALE GENOMIC DNA]</scope>
    <source>
        <strain evidence="4">CCUG 62221</strain>
    </source>
</reference>
<dbReference type="Gene3D" id="2.60.120.260">
    <property type="entry name" value="Galactose-binding domain-like"/>
    <property type="match status" value="2"/>
</dbReference>
<name>A0ABW3WRI1_9FLAO</name>
<accession>A0ABW3WRI1</accession>
<dbReference type="CDD" id="cd00146">
    <property type="entry name" value="PKD"/>
    <property type="match status" value="2"/>
</dbReference>
<organism evidence="3 4">
    <name type="scientific">Lutibacter holmesii</name>
    <dbReference type="NCBI Taxonomy" id="1137985"/>
    <lineage>
        <taxon>Bacteria</taxon>
        <taxon>Pseudomonadati</taxon>
        <taxon>Bacteroidota</taxon>
        <taxon>Flavobacteriia</taxon>
        <taxon>Flavobacteriales</taxon>
        <taxon>Flavobacteriaceae</taxon>
        <taxon>Lutibacter</taxon>
    </lineage>
</organism>
<evidence type="ECO:0000259" key="2">
    <source>
        <dbReference type="PROSITE" id="PS50093"/>
    </source>
</evidence>
<feature type="domain" description="PKD" evidence="2">
    <location>
        <begin position="131"/>
        <end position="184"/>
    </location>
</feature>
<dbReference type="InterPro" id="IPR013783">
    <property type="entry name" value="Ig-like_fold"/>
</dbReference>
<sequence>MLLGLMSCIDNGYEEFVPPTGNVNNIQPNTLFTTTTSADDTMSFVFRSYSTDADSYLWDFGDGNTSTEANPDYTYAEGGLYKVKLTTISSDNLMASDSSEVAPIYVEFETTQVDTEVTFENLVSGASSLVWDFGDGETLEWDIEDTVEDANFSPTHTYKTADTFTATLTATTFLGVAVSYSQSIEGLILSTIPDFSFTSNGFTVDFIDESVLAVSYSWDFGDGNTSTEVNPTHTFAGEGTYDVTLTTTNEAGVSKSITKPVPVGAPDPSFSVVVQNGTADDWTKNTGDNADAWDMTPNSTIEDNDGNTIDSPYRAIWYNKELNNYIDATYGTNEQPGSSSDGTYIDGVKTRAVKLSNSSRRLYQVVAVEPGIEYTFTMDSRSEAEGINTEVFILNNEITTEAGLDANKGDDASVDAYYNITNDYNKDKSSATENTFTTTTFRFKPTSNIAVIYVRALNAVNSSNEVFIDNIDIITPQGGGGVDATFKAIVVNGDTEDGADAWNMSKYGNSDLDAWLLANTGDKNQQPGSTSDGNWADGAKTKGLKIYGPGRRVYQPVTVEVGVEYTFTMESRSEAEGVPTEVYILNTEITSEDNILDYADAFVEITNDYNKDKSSATENNFTTTTFTFIPTTTTAVIYFRAPNAVDSSHDVFYDNIDIITPGF</sequence>
<dbReference type="InterPro" id="IPR000601">
    <property type="entry name" value="PKD_dom"/>
</dbReference>
<feature type="region of interest" description="Disordered" evidence="1">
    <location>
        <begin position="281"/>
        <end position="306"/>
    </location>
</feature>